<sequence>MAYPPPGGYQPDPSQGQPPQQPGYGAPGQPGPGMPGSQPQQPGGYGAPPPQPGPPSQPGYGAPTPQPDYGQPPQQPGYGAPGQPGGYGQNPPGQPPGMPPQQPGYGPYGQPEQPKKSNAGVIIGIVAVLVLAGGGVGAYFLLQDDGDTDSASDSVDESADEDVNLDEEEGEEDTTEENGSETDSGPEAEVAEVAEAYFSGYYTSMKANDIDAAYDALLAGTCSDLHGSVEDNRENDKDTTKGIEWTWTGTYTVEPPEVTGTEATVTAQEKVTYTPEGGEAQASDNTTVLNLRDDETDGWCIYNGTSTPNSEA</sequence>
<keyword evidence="4" id="KW-1185">Reference proteome</keyword>
<evidence type="ECO:0000256" key="1">
    <source>
        <dbReference type="SAM" id="MobiDB-lite"/>
    </source>
</evidence>
<keyword evidence="2" id="KW-0812">Transmembrane</keyword>
<feature type="transmembrane region" description="Helical" evidence="2">
    <location>
        <begin position="119"/>
        <end position="142"/>
    </location>
</feature>
<feature type="compositionally biased region" description="Low complexity" evidence="1">
    <location>
        <begin position="103"/>
        <end position="112"/>
    </location>
</feature>
<proteinExistence type="predicted"/>
<feature type="compositionally biased region" description="Pro residues" evidence="1">
    <location>
        <begin position="92"/>
        <end position="102"/>
    </location>
</feature>
<organism evidence="3 4">
    <name type="scientific">Salininema proteolyticum</name>
    <dbReference type="NCBI Taxonomy" id="1607685"/>
    <lineage>
        <taxon>Bacteria</taxon>
        <taxon>Bacillati</taxon>
        <taxon>Actinomycetota</taxon>
        <taxon>Actinomycetes</taxon>
        <taxon>Glycomycetales</taxon>
        <taxon>Glycomycetaceae</taxon>
        <taxon>Salininema</taxon>
    </lineage>
</organism>
<keyword evidence="2" id="KW-0472">Membrane</keyword>
<evidence type="ECO:0000313" key="3">
    <source>
        <dbReference type="EMBL" id="MFC4337075.1"/>
    </source>
</evidence>
<evidence type="ECO:0000256" key="2">
    <source>
        <dbReference type="SAM" id="Phobius"/>
    </source>
</evidence>
<evidence type="ECO:0000313" key="4">
    <source>
        <dbReference type="Proteomes" id="UP001595823"/>
    </source>
</evidence>
<name>A0ABV8U2R7_9ACTN</name>
<protein>
    <submittedName>
        <fullName evidence="3">Uncharacterized protein</fullName>
    </submittedName>
</protein>
<dbReference type="RefSeq" id="WP_380623657.1">
    <property type="nucleotide sequence ID" value="NZ_JBHSDK010000028.1"/>
</dbReference>
<comment type="caution">
    <text evidence="3">The sequence shown here is derived from an EMBL/GenBank/DDBJ whole genome shotgun (WGS) entry which is preliminary data.</text>
</comment>
<keyword evidence="2" id="KW-1133">Transmembrane helix</keyword>
<reference evidence="4" key="1">
    <citation type="journal article" date="2019" name="Int. J. Syst. Evol. Microbiol.">
        <title>The Global Catalogue of Microorganisms (GCM) 10K type strain sequencing project: providing services to taxonomists for standard genome sequencing and annotation.</title>
        <authorList>
            <consortium name="The Broad Institute Genomics Platform"/>
            <consortium name="The Broad Institute Genome Sequencing Center for Infectious Disease"/>
            <person name="Wu L."/>
            <person name="Ma J."/>
        </authorList>
    </citation>
    <scope>NUCLEOTIDE SEQUENCE [LARGE SCALE GENOMIC DNA]</scope>
    <source>
        <strain evidence="4">IBRC-M 10908</strain>
    </source>
</reference>
<accession>A0ABV8U2R7</accession>
<dbReference type="Proteomes" id="UP001595823">
    <property type="component" value="Unassembled WGS sequence"/>
</dbReference>
<feature type="compositionally biased region" description="Low complexity" evidence="1">
    <location>
        <begin position="9"/>
        <end position="24"/>
    </location>
</feature>
<feature type="region of interest" description="Disordered" evidence="1">
    <location>
        <begin position="1"/>
        <end position="116"/>
    </location>
</feature>
<feature type="compositionally biased region" description="Pro residues" evidence="1">
    <location>
        <begin position="47"/>
        <end position="57"/>
    </location>
</feature>
<feature type="compositionally biased region" description="Gly residues" evidence="1">
    <location>
        <begin position="79"/>
        <end position="88"/>
    </location>
</feature>
<gene>
    <name evidence="3" type="ORF">ACFPET_17880</name>
</gene>
<feature type="region of interest" description="Disordered" evidence="1">
    <location>
        <begin position="147"/>
        <end position="188"/>
    </location>
</feature>
<dbReference type="EMBL" id="JBHSDK010000028">
    <property type="protein sequence ID" value="MFC4337075.1"/>
    <property type="molecule type" value="Genomic_DNA"/>
</dbReference>
<feature type="compositionally biased region" description="Low complexity" evidence="1">
    <location>
        <begin position="58"/>
        <end position="78"/>
    </location>
</feature>